<dbReference type="PANTHER" id="PTHR12526:SF609">
    <property type="entry name" value="LIPOPOLYSACCHARIDE BIOSYNTHESIS PROTEIN"/>
    <property type="match status" value="1"/>
</dbReference>
<evidence type="ECO:0000259" key="2">
    <source>
        <dbReference type="Pfam" id="PF00534"/>
    </source>
</evidence>
<dbReference type="GO" id="GO:0016757">
    <property type="term" value="F:glycosyltransferase activity"/>
    <property type="evidence" value="ECO:0007669"/>
    <property type="project" value="InterPro"/>
</dbReference>
<keyword evidence="3" id="KW-0808">Transferase</keyword>
<keyword evidence="1" id="KW-0472">Membrane</keyword>
<dbReference type="CDD" id="cd03794">
    <property type="entry name" value="GT4_WbuB-like"/>
    <property type="match status" value="1"/>
</dbReference>
<dbReference type="Pfam" id="PF00534">
    <property type="entry name" value="Glycos_transf_1"/>
    <property type="match status" value="1"/>
</dbReference>
<keyword evidence="1" id="KW-1133">Transmembrane helix</keyword>
<keyword evidence="4" id="KW-1185">Reference proteome</keyword>
<dbReference type="OrthoDB" id="9811902at2"/>
<reference evidence="4" key="1">
    <citation type="submission" date="2016-11" db="EMBL/GenBank/DDBJ databases">
        <authorList>
            <person name="Varghese N."/>
            <person name="Submissions S."/>
        </authorList>
    </citation>
    <scope>NUCLEOTIDE SEQUENCE [LARGE SCALE GENOMIC DNA]</scope>
    <source>
        <strain evidence="4">DSM 22807</strain>
    </source>
</reference>
<dbReference type="PANTHER" id="PTHR12526">
    <property type="entry name" value="GLYCOSYLTRANSFERASE"/>
    <property type="match status" value="1"/>
</dbReference>
<evidence type="ECO:0000313" key="3">
    <source>
        <dbReference type="EMBL" id="SHI88165.1"/>
    </source>
</evidence>
<protein>
    <submittedName>
        <fullName evidence="3">Colanic acid biosynthesis glycosyl transferase WcaI</fullName>
    </submittedName>
</protein>
<feature type="transmembrane region" description="Helical" evidence="1">
    <location>
        <begin position="84"/>
        <end position="104"/>
    </location>
</feature>
<name>A0A1M6ES12_9FLAO</name>
<dbReference type="SUPFAM" id="SSF53756">
    <property type="entry name" value="UDP-Glycosyltransferase/glycogen phosphorylase"/>
    <property type="match status" value="1"/>
</dbReference>
<dbReference type="Gene3D" id="3.40.50.2000">
    <property type="entry name" value="Glycogen Phosphorylase B"/>
    <property type="match status" value="2"/>
</dbReference>
<dbReference type="InterPro" id="IPR001296">
    <property type="entry name" value="Glyco_trans_1"/>
</dbReference>
<evidence type="ECO:0000256" key="1">
    <source>
        <dbReference type="SAM" id="Phobius"/>
    </source>
</evidence>
<accession>A0A1M6ES12</accession>
<gene>
    <name evidence="3" type="ORF">SAMN05444337_1019</name>
</gene>
<organism evidence="3 4">
    <name type="scientific">Flavobacterium haoranii</name>
    <dbReference type="NCBI Taxonomy" id="683124"/>
    <lineage>
        <taxon>Bacteria</taxon>
        <taxon>Pseudomonadati</taxon>
        <taxon>Bacteroidota</taxon>
        <taxon>Flavobacteriia</taxon>
        <taxon>Flavobacteriales</taxon>
        <taxon>Flavobacteriaceae</taxon>
        <taxon>Flavobacterium</taxon>
    </lineage>
</organism>
<feature type="domain" description="Glycosyl transferase family 1" evidence="2">
    <location>
        <begin position="224"/>
        <end position="385"/>
    </location>
</feature>
<evidence type="ECO:0000313" key="4">
    <source>
        <dbReference type="Proteomes" id="UP000184232"/>
    </source>
</evidence>
<dbReference type="EMBL" id="FQZH01000001">
    <property type="protein sequence ID" value="SHI88165.1"/>
    <property type="molecule type" value="Genomic_DNA"/>
</dbReference>
<proteinExistence type="predicted"/>
<keyword evidence="1" id="KW-0812">Transmembrane</keyword>
<dbReference type="AlphaFoldDB" id="A0A1M6ES12"/>
<dbReference type="STRING" id="683124.SAMN05444337_1019"/>
<dbReference type="Proteomes" id="UP000184232">
    <property type="component" value="Unassembled WGS sequence"/>
</dbReference>
<dbReference type="RefSeq" id="WP_072782388.1">
    <property type="nucleotide sequence ID" value="NZ_CP045292.1"/>
</dbReference>
<sequence>MSKKITIITANFYPEDTAIGLYTTQFANYLKSNGFEITVLTGFPYYPKWEINSDYKDKKAFYTETYNGIKIIRFKQYVPKKVTFLGRILMILSFNFGLFINLFKLKKTDLIISIVPFTSNCFLGKFYSFFNKTKFWIHLQDFEFDLLIDAGIGTKSSFFKNLFFKFLLKTESILLNSADIVSTISNSMIRKVYEKSNPKEVFYFPNWVSIDNINPSTSQPHPYFDSDKYNLLYSGNIGEKQDWDFFIEFCKLIKPEDSIAITIVGNGGYYNTLRERASIFEFVKFKDVVPYSDLSNLLCTADCHFLFQKNDVVDSVMPSKLLGMMASAKPSIITGNENSEVNNILNNSNGGFYIASNEVKEVYEKIISLKNNTEKSLNMGKEAREFVKNSFSDKAVLDSFLVKINDVLHEER</sequence>